<dbReference type="AlphaFoldDB" id="A0A0F9EI05"/>
<accession>A0A0F9EI05</accession>
<protein>
    <recommendedName>
        <fullName evidence="3">30S ribosomal protein S21</fullName>
    </recommendedName>
</protein>
<name>A0A0F9EI05_9ZZZZ</name>
<evidence type="ECO:0000313" key="2">
    <source>
        <dbReference type="EMBL" id="KKL73614.1"/>
    </source>
</evidence>
<proteinExistence type="predicted"/>
<evidence type="ECO:0008006" key="3">
    <source>
        <dbReference type="Google" id="ProtNLM"/>
    </source>
</evidence>
<gene>
    <name evidence="2" type="ORF">LCGC14_2073080</name>
</gene>
<feature type="region of interest" description="Disordered" evidence="1">
    <location>
        <begin position="45"/>
        <end position="71"/>
    </location>
</feature>
<sequence length="85" mass="9791">MSERREKRIRRSKGPTARVGGVIVVKDFGGNLESALKEFKRTAAANQAEARRRQTFMPKPTRGARKRRGKQLEIRRVALGLERRF</sequence>
<evidence type="ECO:0000256" key="1">
    <source>
        <dbReference type="SAM" id="MobiDB-lite"/>
    </source>
</evidence>
<dbReference type="EMBL" id="LAZR01024904">
    <property type="protein sequence ID" value="KKL73614.1"/>
    <property type="molecule type" value="Genomic_DNA"/>
</dbReference>
<comment type="caution">
    <text evidence="2">The sequence shown here is derived from an EMBL/GenBank/DDBJ whole genome shotgun (WGS) entry which is preliminary data.</text>
</comment>
<reference evidence="2" key="1">
    <citation type="journal article" date="2015" name="Nature">
        <title>Complex archaea that bridge the gap between prokaryotes and eukaryotes.</title>
        <authorList>
            <person name="Spang A."/>
            <person name="Saw J.H."/>
            <person name="Jorgensen S.L."/>
            <person name="Zaremba-Niedzwiedzka K."/>
            <person name="Martijn J."/>
            <person name="Lind A.E."/>
            <person name="van Eijk R."/>
            <person name="Schleper C."/>
            <person name="Guy L."/>
            <person name="Ettema T.J."/>
        </authorList>
    </citation>
    <scope>NUCLEOTIDE SEQUENCE</scope>
</reference>
<organism evidence="2">
    <name type="scientific">marine sediment metagenome</name>
    <dbReference type="NCBI Taxonomy" id="412755"/>
    <lineage>
        <taxon>unclassified sequences</taxon>
        <taxon>metagenomes</taxon>
        <taxon>ecological metagenomes</taxon>
    </lineage>
</organism>